<dbReference type="CDD" id="cd14958">
    <property type="entry name" value="NHL_PAL_like"/>
    <property type="match status" value="1"/>
</dbReference>
<comment type="catalytic activity">
    <reaction evidence="16">
        <text>N(4)-(beta-N-acetyl-D-glucosaminyl)-L-asparagine + H2O = N-acetyl-beta-D-glucosaminylamine + L-aspartate + H(+)</text>
        <dbReference type="Rhea" id="RHEA:11544"/>
        <dbReference type="ChEBI" id="CHEBI:15377"/>
        <dbReference type="ChEBI" id="CHEBI:15378"/>
        <dbReference type="ChEBI" id="CHEBI:15947"/>
        <dbReference type="ChEBI" id="CHEBI:29991"/>
        <dbReference type="ChEBI" id="CHEBI:58080"/>
        <dbReference type="EC" id="3.5.1.26"/>
    </reaction>
</comment>
<feature type="binding site" evidence="25">
    <location>
        <position position="728"/>
    </location>
    <ligand>
        <name>a protein</name>
        <dbReference type="ChEBI" id="CHEBI:16541"/>
    </ligand>
    <ligandPart>
        <name>C-terminal Xaa-(2S)-2-hydroxyglycine residue</name>
        <dbReference type="ChEBI" id="CHEBI:142768"/>
    </ligandPart>
</feature>
<feature type="binding site" evidence="23">
    <location>
        <begin position="303"/>
        <end position="306"/>
    </location>
    <ligand>
        <name>substrate</name>
    </ligand>
</feature>
<dbReference type="Gene3D" id="2.120.10.30">
    <property type="entry name" value="TolB, C-terminal domain"/>
    <property type="match status" value="1"/>
</dbReference>
<dbReference type="SUPFAM" id="SSF56235">
    <property type="entry name" value="N-terminal nucleophile aminohydrolases (Ntn hydrolases)"/>
    <property type="match status" value="1"/>
</dbReference>
<comment type="function">
    <text evidence="17">Cleaves the GlcNAc-Asn bond which joins oligosaccharides to the peptide of asparagine-linked glycoproteins.</text>
</comment>
<feature type="transmembrane region" description="Helical" evidence="29">
    <location>
        <begin position="408"/>
        <end position="430"/>
    </location>
</feature>
<dbReference type="GO" id="GO:0003948">
    <property type="term" value="F:N4-(beta-N-acetylglucosaminyl)-L-asparaginase activity"/>
    <property type="evidence" value="ECO:0007669"/>
    <property type="project" value="UniProtKB-EC"/>
</dbReference>
<feature type="binding site" evidence="26">
    <location>
        <position position="813"/>
    </location>
    <ligand>
        <name>Zn(2+)</name>
        <dbReference type="ChEBI" id="CHEBI:29105"/>
        <note>catalytic</note>
    </ligand>
</feature>
<protein>
    <recommendedName>
        <fullName evidence="20">Aspartylglucosaminidase</fullName>
        <ecNumber evidence="18">3.5.1.26</ecNumber>
        <ecNumber evidence="4">4.3.2.5</ecNumber>
    </recommendedName>
    <alternativeName>
        <fullName evidence="19">Glycosylasparaginase</fullName>
    </alternativeName>
    <alternativeName>
        <fullName evidence="21">N4-(N-acetyl-beta-glucosaminyl)-L-asparagine amidase</fullName>
    </alternativeName>
</protein>
<feature type="repeat" description="NHL" evidence="28">
    <location>
        <begin position="595"/>
        <end position="636"/>
    </location>
</feature>
<dbReference type="InterPro" id="IPR001258">
    <property type="entry name" value="NHL_repeat"/>
</dbReference>
<dbReference type="CDD" id="cd04513">
    <property type="entry name" value="Glycosylasparaginase"/>
    <property type="match status" value="1"/>
</dbReference>
<evidence type="ECO:0000256" key="12">
    <source>
        <dbReference type="ARBA" id="ARBA00022833"/>
    </source>
</evidence>
<evidence type="ECO:0000256" key="23">
    <source>
        <dbReference type="PIRSR" id="PIRSR600246-2"/>
    </source>
</evidence>
<feature type="disulfide bond" evidence="27">
    <location>
        <begin position="724"/>
        <end position="735"/>
    </location>
</feature>
<keyword evidence="12 26" id="KW-0862">Zinc</keyword>
<evidence type="ECO:0000256" key="16">
    <source>
        <dbReference type="ARBA" id="ARBA00050421"/>
    </source>
</evidence>
<comment type="cofactor">
    <cofactor evidence="26">
        <name>Zn(2+)</name>
        <dbReference type="ChEBI" id="CHEBI:29105"/>
    </cofactor>
    <text evidence="26">Binds one Zn(2+) ion per subunit.</text>
</comment>
<evidence type="ECO:0000256" key="8">
    <source>
        <dbReference type="ARBA" id="ARBA00022729"/>
    </source>
</evidence>
<feature type="binding site" evidence="25">
    <location>
        <position position="676"/>
    </location>
    <ligand>
        <name>a protein</name>
        <dbReference type="ChEBI" id="CHEBI:16541"/>
    </ligand>
    <ligandPart>
        <name>C-terminal Xaa-(2S)-2-hydroxyglycine residue</name>
        <dbReference type="ChEBI" id="CHEBI:142768"/>
    </ligandPart>
</feature>
<keyword evidence="9" id="KW-0677">Repeat</keyword>
<evidence type="ECO:0000256" key="28">
    <source>
        <dbReference type="PROSITE-ProRule" id="PRU00504"/>
    </source>
</evidence>
<evidence type="ECO:0000256" key="6">
    <source>
        <dbReference type="ARBA" id="ARBA00022670"/>
    </source>
</evidence>
<dbReference type="AlphaFoldDB" id="A0ABD2M8Z2"/>
<evidence type="ECO:0000313" key="31">
    <source>
        <dbReference type="Proteomes" id="UP001620626"/>
    </source>
</evidence>
<feature type="site" description="Cleavage; by autolysis" evidence="24">
    <location>
        <begin position="251"/>
        <end position="252"/>
    </location>
</feature>
<feature type="binding site" evidence="26">
    <location>
        <position position="610"/>
    </location>
    <ligand>
        <name>Zn(2+)</name>
        <dbReference type="ChEBI" id="CHEBI:29105"/>
        <note>catalytic</note>
    </ligand>
</feature>
<feature type="transmembrane region" description="Helical" evidence="29">
    <location>
        <begin position="442"/>
        <end position="466"/>
    </location>
</feature>
<dbReference type="Gene3D" id="3.60.20.30">
    <property type="entry name" value="(Glycosyl)asparaginase"/>
    <property type="match status" value="1"/>
</dbReference>
<name>A0ABD2M8Z2_9BILA</name>
<evidence type="ECO:0000256" key="22">
    <source>
        <dbReference type="PIRSR" id="PIRSR600246-1"/>
    </source>
</evidence>
<dbReference type="SUPFAM" id="SSF101898">
    <property type="entry name" value="NHL repeat"/>
    <property type="match status" value="1"/>
</dbReference>
<keyword evidence="14" id="KW-0325">Glycoprotein</keyword>
<keyword evidence="11" id="KW-0068">Autocatalytic cleavage</keyword>
<keyword evidence="7 26" id="KW-0479">Metal-binding</keyword>
<dbReference type="Pfam" id="PF01112">
    <property type="entry name" value="Asparaginase_2"/>
    <property type="match status" value="1"/>
</dbReference>
<proteinExistence type="inferred from homology"/>
<keyword evidence="29" id="KW-0472">Membrane</keyword>
<keyword evidence="5" id="KW-0964">Secreted</keyword>
<dbReference type="GO" id="GO:0008233">
    <property type="term" value="F:peptidase activity"/>
    <property type="evidence" value="ECO:0007669"/>
    <property type="project" value="UniProtKB-KW"/>
</dbReference>
<dbReference type="Proteomes" id="UP001620626">
    <property type="component" value="Unassembled WGS sequence"/>
</dbReference>
<dbReference type="InterPro" id="IPR011042">
    <property type="entry name" value="6-blade_b-propeller_TolB-like"/>
</dbReference>
<evidence type="ECO:0000256" key="17">
    <source>
        <dbReference type="ARBA" id="ARBA00053295"/>
    </source>
</evidence>
<evidence type="ECO:0000256" key="4">
    <source>
        <dbReference type="ARBA" id="ARBA00012343"/>
    </source>
</evidence>
<evidence type="ECO:0000256" key="24">
    <source>
        <dbReference type="PIRSR" id="PIRSR600246-3"/>
    </source>
</evidence>
<evidence type="ECO:0000256" key="1">
    <source>
        <dbReference type="ARBA" id="ARBA00000686"/>
    </source>
</evidence>
<evidence type="ECO:0000256" key="7">
    <source>
        <dbReference type="ARBA" id="ARBA00022723"/>
    </source>
</evidence>
<dbReference type="EMBL" id="JBICBT010000082">
    <property type="protein sequence ID" value="KAL3123926.1"/>
    <property type="molecule type" value="Genomic_DNA"/>
</dbReference>
<keyword evidence="29" id="KW-0812">Transmembrane</keyword>
<feature type="disulfide bond" evidence="27">
    <location>
        <begin position="657"/>
        <end position="677"/>
    </location>
</feature>
<keyword evidence="6" id="KW-0645">Protease</keyword>
<feature type="repeat" description="NHL" evidence="28">
    <location>
        <begin position="706"/>
        <end position="739"/>
    </location>
</feature>
<evidence type="ECO:0000256" key="15">
    <source>
        <dbReference type="ARBA" id="ARBA00023239"/>
    </source>
</evidence>
<evidence type="ECO:0000256" key="11">
    <source>
        <dbReference type="ARBA" id="ARBA00022813"/>
    </source>
</evidence>
<keyword evidence="31" id="KW-1185">Reference proteome</keyword>
<dbReference type="EC" id="4.3.2.5" evidence="4"/>
<feature type="binding site" evidence="26">
    <location>
        <position position="612"/>
    </location>
    <ligand>
        <name>Ca(2+)</name>
        <dbReference type="ChEBI" id="CHEBI:29108"/>
        <note>structural</note>
    </ligand>
</feature>
<evidence type="ECO:0000256" key="27">
    <source>
        <dbReference type="PIRSR" id="PIRSR600720-3"/>
    </source>
</evidence>
<accession>A0ABD2M8Z2</accession>
<feature type="active site" description="Nucleophile" evidence="22">
    <location>
        <position position="252"/>
    </location>
</feature>
<dbReference type="PRINTS" id="PR00790">
    <property type="entry name" value="PAMONOXGNASE"/>
</dbReference>
<evidence type="ECO:0000256" key="29">
    <source>
        <dbReference type="SAM" id="Phobius"/>
    </source>
</evidence>
<evidence type="ECO:0000256" key="20">
    <source>
        <dbReference type="ARBA" id="ARBA00079301"/>
    </source>
</evidence>
<evidence type="ECO:0000256" key="10">
    <source>
        <dbReference type="ARBA" id="ARBA00022801"/>
    </source>
</evidence>
<keyword evidence="10" id="KW-0378">Hydrolase</keyword>
<evidence type="ECO:0000256" key="18">
    <source>
        <dbReference type="ARBA" id="ARBA00066729"/>
    </source>
</evidence>
<evidence type="ECO:0000256" key="25">
    <source>
        <dbReference type="PIRSR" id="PIRSR600720-1"/>
    </source>
</evidence>
<dbReference type="GO" id="GO:0006508">
    <property type="term" value="P:proteolysis"/>
    <property type="evidence" value="ECO:0007669"/>
    <property type="project" value="UniProtKB-KW"/>
</dbReference>
<comment type="similarity">
    <text evidence="3">Belongs to the Ntn-hydrolase family.</text>
</comment>
<dbReference type="PANTHER" id="PTHR10680">
    <property type="entry name" value="PEPTIDYL-GLYCINE ALPHA-AMIDATING MONOOXYGENASE"/>
    <property type="match status" value="1"/>
</dbReference>
<evidence type="ECO:0000256" key="19">
    <source>
        <dbReference type="ARBA" id="ARBA00078726"/>
    </source>
</evidence>
<dbReference type="PANTHER" id="PTHR10680:SF36">
    <property type="entry name" value="PEPTIDYL-ALPHA-HYDROXYGLYCINE ALPHA-AMIDATING LYASE 1"/>
    <property type="match status" value="1"/>
</dbReference>
<comment type="caution">
    <text evidence="30">The sequence shown here is derived from an EMBL/GenBank/DDBJ whole genome shotgun (WGS) entry which is preliminary data.</text>
</comment>
<feature type="binding site" evidence="26">
    <location>
        <position position="546"/>
    </location>
    <ligand>
        <name>Ca(2+)</name>
        <dbReference type="ChEBI" id="CHEBI:29108"/>
        <note>structural</note>
    </ligand>
</feature>
<dbReference type="PROSITE" id="PS51125">
    <property type="entry name" value="NHL"/>
    <property type="match status" value="3"/>
</dbReference>
<comment type="subcellular location">
    <subcellularLocation>
        <location evidence="2">Secreted</location>
    </subcellularLocation>
</comment>
<keyword evidence="15" id="KW-0456">Lyase</keyword>
<reference evidence="30 31" key="1">
    <citation type="submission" date="2024-10" db="EMBL/GenBank/DDBJ databases">
        <authorList>
            <person name="Kim D."/>
        </authorList>
    </citation>
    <scope>NUCLEOTIDE SEQUENCE [LARGE SCALE GENOMIC DNA]</scope>
    <source>
        <strain evidence="30">BH-2024</strain>
    </source>
</reference>
<dbReference type="GO" id="GO:0005576">
    <property type="term" value="C:extracellular region"/>
    <property type="evidence" value="ECO:0007669"/>
    <property type="project" value="UniProtKB-SubCell"/>
</dbReference>
<sequence length="845" mass="91896">MRKVISNGVERVGGDHTFFASAHHVLGKKCFSEDNLQNSNNLNPIGFPLVVSTWDSFDFQAAAQKAFDIFRQGTVGWNTSSSYRRLNAIVEGLSECEKRRCDRTVGFGGSPDERGETTLDALVMDGPGHKSGAVAELRRIKSAAKVAWAVMNYTEHSLLVGEKATEFALAMDFEEESLSTEESLEMHRNWLKAKCQPNFWRNVQPDPHSQCGPYKPNWMEADGADFLSPKQLVNSIGFEEEEAFGGSKNHDTIGIILVDFEGNVAAGTSSNGAKNKIVGRVGDAPIVGAGAFVDNEVGGAVATGDGDVMMRFVPSFLAVEQMRYGKSPSEATREAIGRIKRNYPNFMGAVVAANVGGEFGAACSGIKGGFGYSVVNANHEKVGREIDIRHVSFFDAGESVRWHSASGIHSAVCLAILFAASSSFFNLQIIEFSGMLFNGDSLYAFLIASFSLVCLSIGVVSAPSYFDDPSLITDYESDESGAFPNLQSALAQLQAQQEANAIGPRDDRQQLILDADAGELSQGAEEGKQLARLLQLPPQIGHVVGLALDPQNRLVLFHRSGRVWDEHSFNENNRLNRSLGAIPNATIAVVDSKSGRLLESHGQNLFYMPHGLIIDSNGNLWVTDVGSHQVHKLDKFFRPTMSLGEKLTPGSDAEHFCKPTDIAVSTNGDFFVADGYCNSRIMKFDRNGKLISQFGHQNSANPPKSGEFFVPHSIALIEDLNLVCVADRENERIQCFSAGLEGTTHNRRAYVPTGTFVTKAENIGRIYAIREKEHFLVGVTSWDRNGQLEPQVFVMDMNTGKANSFAKGLANAHAVALSASGDIFVSQLEPRQIVKFSIPSTGDAQ</sequence>
<dbReference type="GO" id="GO:0046872">
    <property type="term" value="F:metal ion binding"/>
    <property type="evidence" value="ECO:0007669"/>
    <property type="project" value="UniProtKB-KW"/>
</dbReference>
<dbReference type="EC" id="3.5.1.26" evidence="18"/>
<evidence type="ECO:0000256" key="3">
    <source>
        <dbReference type="ARBA" id="ARBA00010872"/>
    </source>
</evidence>
<gene>
    <name evidence="30" type="ORF">niasHT_001756</name>
</gene>
<organism evidence="30 31">
    <name type="scientific">Heterodera trifolii</name>
    <dbReference type="NCBI Taxonomy" id="157864"/>
    <lineage>
        <taxon>Eukaryota</taxon>
        <taxon>Metazoa</taxon>
        <taxon>Ecdysozoa</taxon>
        <taxon>Nematoda</taxon>
        <taxon>Chromadorea</taxon>
        <taxon>Rhabditida</taxon>
        <taxon>Tylenchina</taxon>
        <taxon>Tylenchomorpha</taxon>
        <taxon>Tylenchoidea</taxon>
        <taxon>Heteroderidae</taxon>
        <taxon>Heteroderinae</taxon>
        <taxon>Heterodera</taxon>
    </lineage>
</organism>
<feature type="binding site" evidence="26">
    <location>
        <position position="712"/>
    </location>
    <ligand>
        <name>Zn(2+)</name>
        <dbReference type="ChEBI" id="CHEBI:29105"/>
        <note>catalytic</note>
    </ligand>
</feature>
<evidence type="ECO:0000256" key="26">
    <source>
        <dbReference type="PIRSR" id="PIRSR600720-2"/>
    </source>
</evidence>
<evidence type="ECO:0000256" key="5">
    <source>
        <dbReference type="ARBA" id="ARBA00022525"/>
    </source>
</evidence>
<keyword evidence="8" id="KW-0732">Signal</keyword>
<evidence type="ECO:0000256" key="9">
    <source>
        <dbReference type="ARBA" id="ARBA00022737"/>
    </source>
</evidence>
<dbReference type="Pfam" id="PF01436">
    <property type="entry name" value="NHL"/>
    <property type="match status" value="3"/>
</dbReference>
<keyword evidence="13 27" id="KW-1015">Disulfide bond</keyword>
<dbReference type="InterPro" id="IPR000720">
    <property type="entry name" value="PHM/PAL"/>
</dbReference>
<dbReference type="InterPro" id="IPR000246">
    <property type="entry name" value="Peptidase_T2"/>
</dbReference>
<evidence type="ECO:0000256" key="13">
    <source>
        <dbReference type="ARBA" id="ARBA00023157"/>
    </source>
</evidence>
<keyword evidence="29" id="KW-1133">Transmembrane helix</keyword>
<keyword evidence="26" id="KW-0106">Calcium</keyword>
<dbReference type="InterPro" id="IPR029055">
    <property type="entry name" value="Ntn_hydrolases_N"/>
</dbReference>
<dbReference type="GO" id="GO:0004598">
    <property type="term" value="F:peptidylamidoglycolate lyase activity"/>
    <property type="evidence" value="ECO:0007669"/>
    <property type="project" value="UniProtKB-EC"/>
</dbReference>
<evidence type="ECO:0000313" key="30">
    <source>
        <dbReference type="EMBL" id="KAL3123926.1"/>
    </source>
</evidence>
<evidence type="ECO:0000256" key="2">
    <source>
        <dbReference type="ARBA" id="ARBA00004613"/>
    </source>
</evidence>
<comment type="catalytic activity">
    <reaction evidence="1">
        <text>a [peptide]-C-terminal (2S)-2-hydroxyglycine = a [peptide]-C-terminal amide + glyoxylate</text>
        <dbReference type="Rhea" id="RHEA:20924"/>
        <dbReference type="Rhea" id="RHEA-COMP:13485"/>
        <dbReference type="Rhea" id="RHEA-COMP:15321"/>
        <dbReference type="ChEBI" id="CHEBI:36655"/>
        <dbReference type="ChEBI" id="CHEBI:137001"/>
        <dbReference type="ChEBI" id="CHEBI:142768"/>
        <dbReference type="EC" id="4.3.2.5"/>
    </reaction>
</comment>
<feature type="binding site" evidence="25">
    <location>
        <position position="559"/>
    </location>
    <ligand>
        <name>a protein</name>
        <dbReference type="ChEBI" id="CHEBI:16541"/>
    </ligand>
    <ligandPart>
        <name>C-terminal Xaa-(2S)-2-hydroxyglycine residue</name>
        <dbReference type="ChEBI" id="CHEBI:142768"/>
    </ligandPart>
</feature>
<dbReference type="FunFam" id="3.60.20.30:FF:000003">
    <property type="entry name" value="N(4)-(Beta-N-acetylglucosaminyl)-L-asparaginase isoform X1"/>
    <property type="match status" value="1"/>
</dbReference>
<dbReference type="FunFam" id="2.120.10.30:FF:000083">
    <property type="entry name" value="Peptidyl-glycine alpha-amidating monooxygenase B"/>
    <property type="match status" value="1"/>
</dbReference>
<evidence type="ECO:0000256" key="14">
    <source>
        <dbReference type="ARBA" id="ARBA00023180"/>
    </source>
</evidence>
<evidence type="ECO:0000256" key="21">
    <source>
        <dbReference type="ARBA" id="ARBA00080645"/>
    </source>
</evidence>
<feature type="binding site" evidence="23">
    <location>
        <begin position="280"/>
        <end position="283"/>
    </location>
    <ligand>
        <name>substrate</name>
    </ligand>
</feature>
<feature type="repeat" description="NHL" evidence="28">
    <location>
        <begin position="643"/>
        <end position="687"/>
    </location>
</feature>